<dbReference type="OrthoDB" id="3482507at2"/>
<organism evidence="2 3">
    <name type="scientific">Streptomyces azureus</name>
    <dbReference type="NCBI Taxonomy" id="146537"/>
    <lineage>
        <taxon>Bacteria</taxon>
        <taxon>Bacillati</taxon>
        <taxon>Actinomycetota</taxon>
        <taxon>Actinomycetes</taxon>
        <taxon>Kitasatosporales</taxon>
        <taxon>Streptomycetaceae</taxon>
        <taxon>Streptomyces</taxon>
    </lineage>
</organism>
<evidence type="ECO:0000313" key="3">
    <source>
        <dbReference type="Proteomes" id="UP000053859"/>
    </source>
</evidence>
<dbReference type="SUPFAM" id="SSF55073">
    <property type="entry name" value="Nucleotide cyclase"/>
    <property type="match status" value="1"/>
</dbReference>
<dbReference type="RefSeq" id="WP_059422711.1">
    <property type="nucleotide sequence ID" value="NZ_DF968392.1"/>
</dbReference>
<dbReference type="Gene3D" id="3.30.70.1230">
    <property type="entry name" value="Nucleotide cyclase"/>
    <property type="match status" value="1"/>
</dbReference>
<evidence type="ECO:0000313" key="2">
    <source>
        <dbReference type="EMBL" id="GAP51894.1"/>
    </source>
</evidence>
<dbReference type="PATRIC" id="fig|146537.3.peg.7116"/>
<gene>
    <name evidence="2" type="ORF">SAZU_6767</name>
</gene>
<dbReference type="InterPro" id="IPR029787">
    <property type="entry name" value="Nucleotide_cyclase"/>
</dbReference>
<evidence type="ECO:0000256" key="1">
    <source>
        <dbReference type="SAM" id="MobiDB-lite"/>
    </source>
</evidence>
<keyword evidence="3" id="KW-1185">Reference proteome</keyword>
<sequence>MVAPDPLSHWIVLLDIEDFSLRPVTAQATLHEELYHVVEFALARAGLDLDRCLVQDRGDGVLILVPSGTSPTRLLRELVRGLEDALVEHRGKYNDDHRMRLRAGLHQGVVIQRGERWTSDAINDLARLVDAKPVKQVLARARRAHLVLVVSEEIHRSVVLGRFPGIDPAAYLPADFVTKHDEPRRGWVTVPGYPAPPGLPAEPGESPRDRERTGGASGTGDDAGGVGGGADTGSPAPPPMPHIHDVTGSQIVVGDGALAVSGDYVEGDKNVHHHTHGVDGTVGLRRVAPTDGS</sequence>
<dbReference type="Proteomes" id="UP000053859">
    <property type="component" value="Unassembled WGS sequence"/>
</dbReference>
<accession>A0A0K8PWU9</accession>
<dbReference type="EMBL" id="DF968392">
    <property type="protein sequence ID" value="GAP51894.1"/>
    <property type="molecule type" value="Genomic_DNA"/>
</dbReference>
<feature type="compositionally biased region" description="Gly residues" evidence="1">
    <location>
        <begin position="215"/>
        <end position="231"/>
    </location>
</feature>
<feature type="region of interest" description="Disordered" evidence="1">
    <location>
        <begin position="183"/>
        <end position="246"/>
    </location>
</feature>
<dbReference type="AlphaFoldDB" id="A0A0K8PWU9"/>
<evidence type="ECO:0008006" key="4">
    <source>
        <dbReference type="Google" id="ProtNLM"/>
    </source>
</evidence>
<name>A0A0K8PWU9_STRAJ</name>
<protein>
    <recommendedName>
        <fullName evidence="4">LigA protein</fullName>
    </recommendedName>
</protein>
<reference evidence="2" key="1">
    <citation type="journal article" date="2015" name="Genome Announc.">
        <title>Draft Genome Sequence of Thiostrepton-Producing Streptomyces azureus ATCC 14921.</title>
        <authorList>
            <person name="Sakihara K."/>
            <person name="Maeda J."/>
            <person name="Tashiro K."/>
            <person name="Fujino Y."/>
            <person name="Kuhara S."/>
            <person name="Ohshima T."/>
            <person name="Ogata S."/>
            <person name="Doi K."/>
        </authorList>
    </citation>
    <scope>NUCLEOTIDE SEQUENCE [LARGE SCALE GENOMIC DNA]</scope>
    <source>
        <strain evidence="2">ATCC14921</strain>
    </source>
</reference>
<proteinExistence type="predicted"/>